<reference evidence="1" key="1">
    <citation type="submission" date="2016-04" db="EMBL/GenBank/DDBJ databases">
        <title>Exploring the genomic information of specific uncultured soil bacteria through a new metagenomic library-based strategy.</title>
        <authorList>
            <person name="Liu Y."/>
            <person name="Zhang R."/>
        </authorList>
    </citation>
    <scope>NUCLEOTIDE SEQUENCE</scope>
</reference>
<name>A0A166H1H1_9BACT</name>
<dbReference type="AlphaFoldDB" id="A0A166H1H1"/>
<organism evidence="1">
    <name type="scientific">uncultured bacterium 5H7</name>
    <dbReference type="NCBI Taxonomy" id="1701327"/>
    <lineage>
        <taxon>Bacteria</taxon>
        <taxon>environmental samples</taxon>
    </lineage>
</organism>
<dbReference type="EMBL" id="KT342858">
    <property type="protein sequence ID" value="ANA07964.1"/>
    <property type="molecule type" value="Genomic_DNA"/>
</dbReference>
<evidence type="ECO:0000313" key="1">
    <source>
        <dbReference type="EMBL" id="ANA07964.1"/>
    </source>
</evidence>
<protein>
    <submittedName>
        <fullName evidence="1">Uncharacterized protein</fullName>
    </submittedName>
</protein>
<sequence length="52" mass="5729">MSGLLTAMTDDTAGTPIYMNCTVSIKTRFLRLLYCLVTIASVTHPIPSRTRP</sequence>
<accession>A0A166H1H1</accession>
<proteinExistence type="predicted"/>
<gene>
    <name evidence="1" type="ORF">5H7_017</name>
</gene>